<keyword evidence="3" id="KW-1185">Reference proteome</keyword>
<dbReference type="STRING" id="71784.A0A1Y2BP27"/>
<evidence type="ECO:0000313" key="2">
    <source>
        <dbReference type="EMBL" id="ORY35905.1"/>
    </source>
</evidence>
<dbReference type="GO" id="GO:0016757">
    <property type="term" value="F:glycosyltransferase activity"/>
    <property type="evidence" value="ECO:0007669"/>
    <property type="project" value="InterPro"/>
</dbReference>
<dbReference type="AlphaFoldDB" id="A0A1Y2BP27"/>
<protein>
    <recommendedName>
        <fullName evidence="1">Glycosyltransferase 61 catalytic domain-containing protein</fullName>
    </recommendedName>
</protein>
<name>A0A1Y2BP27_9TREE</name>
<dbReference type="Proteomes" id="UP000193986">
    <property type="component" value="Unassembled WGS sequence"/>
</dbReference>
<feature type="domain" description="Glycosyltransferase 61 catalytic" evidence="1">
    <location>
        <begin position="225"/>
        <end position="391"/>
    </location>
</feature>
<accession>A0A1Y2BP27</accession>
<sequence length="465" mass="52180">MPSTSPSRLKPRRKSGGMIKRKSPTLLLVLVSLMGAAIFWASTSSSSPATRVFSTKNYSATGQASVYVPINGEKTNYVNGIAGTTLWENIYLRNGTWYVVTSHPQSMPEVGTILCAEPLPERKHIPAGPDRFQYINPSQASEILGKVAVRKAGLSMFFNDEPGPNGQSFLAHYFHSEVFLSAWRLVTSSYGTVPLPERLMYRTVPEDWRDKAGLTTWFQQSVMPNTIIEDAPVWKDRKASQTTFVFDRLVIVDRFSAHMFGHDVGLWNKMTADLPTLPVPKDWMLPLRNSLKNFVLAQGCELEREHARVPILTYVNRQMTSRRLEAEDADLLLESLNQLHAKGEVEFHNAIMENMDRADQFCLALKSDILIGVHGNGLSHQLWMKPGSAVLEDYALPADLMGHEYYAIHNDTYLPRSEWILSDGRAMQQGKGFHSSNIRTHGPYIASLISRLAKDRSSPVDKSSL</sequence>
<evidence type="ECO:0000313" key="3">
    <source>
        <dbReference type="Proteomes" id="UP000193986"/>
    </source>
</evidence>
<dbReference type="InParanoid" id="A0A1Y2BP27"/>
<dbReference type="EMBL" id="MCFC01000001">
    <property type="protein sequence ID" value="ORY35905.1"/>
    <property type="molecule type" value="Genomic_DNA"/>
</dbReference>
<proteinExistence type="predicted"/>
<gene>
    <name evidence="2" type="ORF">BCR39DRAFT_512977</name>
</gene>
<reference evidence="2 3" key="1">
    <citation type="submission" date="2016-07" db="EMBL/GenBank/DDBJ databases">
        <title>Pervasive Adenine N6-methylation of Active Genes in Fungi.</title>
        <authorList>
            <consortium name="DOE Joint Genome Institute"/>
            <person name="Mondo S.J."/>
            <person name="Dannebaum R.O."/>
            <person name="Kuo R.C."/>
            <person name="Labutti K."/>
            <person name="Haridas S."/>
            <person name="Kuo A."/>
            <person name="Salamov A."/>
            <person name="Ahrendt S.R."/>
            <person name="Lipzen A."/>
            <person name="Sullivan W."/>
            <person name="Andreopoulos W.B."/>
            <person name="Clum A."/>
            <person name="Lindquist E."/>
            <person name="Daum C."/>
            <person name="Ramamoorthy G.K."/>
            <person name="Gryganskyi A."/>
            <person name="Culley D."/>
            <person name="Magnuson J.K."/>
            <person name="James T.Y."/>
            <person name="O'Malley M.A."/>
            <person name="Stajich J.E."/>
            <person name="Spatafora J.W."/>
            <person name="Visel A."/>
            <person name="Grigoriev I.V."/>
        </authorList>
    </citation>
    <scope>NUCLEOTIDE SEQUENCE [LARGE SCALE GENOMIC DNA]</scope>
    <source>
        <strain evidence="2 3">68-887.2</strain>
    </source>
</reference>
<organism evidence="2 3">
    <name type="scientific">Naematelia encephala</name>
    <dbReference type="NCBI Taxonomy" id="71784"/>
    <lineage>
        <taxon>Eukaryota</taxon>
        <taxon>Fungi</taxon>
        <taxon>Dikarya</taxon>
        <taxon>Basidiomycota</taxon>
        <taxon>Agaricomycotina</taxon>
        <taxon>Tremellomycetes</taxon>
        <taxon>Tremellales</taxon>
        <taxon>Naemateliaceae</taxon>
        <taxon>Naematelia</taxon>
    </lineage>
</organism>
<comment type="caution">
    <text evidence="2">The sequence shown here is derived from an EMBL/GenBank/DDBJ whole genome shotgun (WGS) entry which is preliminary data.</text>
</comment>
<dbReference type="Pfam" id="PF04577">
    <property type="entry name" value="Glyco_transf_61"/>
    <property type="match status" value="1"/>
</dbReference>
<evidence type="ECO:0000259" key="1">
    <source>
        <dbReference type="Pfam" id="PF04577"/>
    </source>
</evidence>
<dbReference type="InterPro" id="IPR049625">
    <property type="entry name" value="Glyco_transf_61_cat"/>
</dbReference>
<dbReference type="OrthoDB" id="529273at2759"/>